<proteinExistence type="predicted"/>
<sequence length="49" mass="5371">MPLNTHTCQHLSPEMVALEGFRGTSEALLCPSLCTGFTHHCETSSSHRD</sequence>
<reference evidence="1" key="2">
    <citation type="journal article" date="2015" name="Fish Shellfish Immunol.">
        <title>Early steps in the European eel (Anguilla anguilla)-Vibrio vulnificus interaction in the gills: Role of the RtxA13 toxin.</title>
        <authorList>
            <person name="Callol A."/>
            <person name="Pajuelo D."/>
            <person name="Ebbesson L."/>
            <person name="Teles M."/>
            <person name="MacKenzie S."/>
            <person name="Amaro C."/>
        </authorList>
    </citation>
    <scope>NUCLEOTIDE SEQUENCE</scope>
</reference>
<organism evidence="1">
    <name type="scientific">Anguilla anguilla</name>
    <name type="common">European freshwater eel</name>
    <name type="synonym">Muraena anguilla</name>
    <dbReference type="NCBI Taxonomy" id="7936"/>
    <lineage>
        <taxon>Eukaryota</taxon>
        <taxon>Metazoa</taxon>
        <taxon>Chordata</taxon>
        <taxon>Craniata</taxon>
        <taxon>Vertebrata</taxon>
        <taxon>Euteleostomi</taxon>
        <taxon>Actinopterygii</taxon>
        <taxon>Neopterygii</taxon>
        <taxon>Teleostei</taxon>
        <taxon>Anguilliformes</taxon>
        <taxon>Anguillidae</taxon>
        <taxon>Anguilla</taxon>
    </lineage>
</organism>
<protein>
    <submittedName>
        <fullName evidence="1">Uncharacterized protein</fullName>
    </submittedName>
</protein>
<accession>A0A0E9WCB7</accession>
<reference evidence="1" key="1">
    <citation type="submission" date="2014-11" db="EMBL/GenBank/DDBJ databases">
        <authorList>
            <person name="Amaro Gonzalez C."/>
        </authorList>
    </citation>
    <scope>NUCLEOTIDE SEQUENCE</scope>
</reference>
<dbReference type="EMBL" id="GBXM01020590">
    <property type="protein sequence ID" value="JAH87987.1"/>
    <property type="molecule type" value="Transcribed_RNA"/>
</dbReference>
<dbReference type="AlphaFoldDB" id="A0A0E9WCB7"/>
<name>A0A0E9WCB7_ANGAN</name>
<evidence type="ECO:0000313" key="1">
    <source>
        <dbReference type="EMBL" id="JAH87987.1"/>
    </source>
</evidence>